<feature type="compositionally biased region" description="Basic residues" evidence="1">
    <location>
        <begin position="649"/>
        <end position="658"/>
    </location>
</feature>
<dbReference type="EMBL" id="CP065202">
    <property type="protein sequence ID" value="QPL33178.1"/>
    <property type="molecule type" value="Genomic_DNA"/>
</dbReference>
<sequence>MANNMSLGLVIGGAVSSTVGAAFKDVESRVKKLSEQGKKARVLQSTIGETMRLRDEWRKAHAAGEKGAQALLNRLERNLGVLRKEGVEVGRLAKEYDRLGRAGRSAELKVKGHNQISQGKQQVKAGVAQGVVATGLVAATSKVSADYQAIIRDIAIKAGVARSAQEADMSRSIIATSNDIGMGRNEVADVVNQLVGAGMELKQAMEFAPVAAKFVVGQGSSGVDTAKMIQALQSNANITDPKELEKALEAVAFQGQAGSFEASDMARWFPQLLASMQKQGITGMDAVTQLGAMLQVQMKTAGTSDEAANNLKNWMEKIGSGEVVDAYKKAGIDYQGSLNTGIQGGMSTLEASFGLAKRYIEATDPKKAAKMAEATAQISKEANPEKAKAMLSSLEQALRTGDIFADMQVKSALTAYVQNKALYEQLKNEAAGASGILDKNLSERRDTSSQKWAETIQAGNDAMRSVGDAIRPVTDAVATGLTTVVKGITKLSDESPKLVMGLTALATGASVVTSLLGAFKIGRGLVNLARGGLGGGGGAGRAGVQSVFVTNAKDALGGGDDDGDGKGDAFKSLVSAGLNALMGRKDDAAEGEGAADTKLDPVETGLKLLDVIREAKGGDDEAGPDHTQKVFVVNAREIGGGGPGGGGRGGRRSRRRGPPRPPAPPPVPPRLGARLMNAVGTIGKMGKAIPAGTVFEAGIKAFDTYTTAKTAQEKAEGYGGAAGGLAGSVAGAAAGAAIGSVVPIIGTAVGGLVGAFLGGMGGDAVGGMFGRSSFAKSLFGNDAEPGDVVRSMNAKTGSPQAPSPLMLKSETKPASIDQKFTFAPHMPITIEGDVKDPDELMRKLQPMMQGQLNDFARQMEDNARRANDRKLYDAPHTG</sequence>
<evidence type="ECO:0000313" key="4">
    <source>
        <dbReference type="Proteomes" id="UP000594467"/>
    </source>
</evidence>
<feature type="compositionally biased region" description="Pro residues" evidence="1">
    <location>
        <begin position="659"/>
        <end position="669"/>
    </location>
</feature>
<dbReference type="PANTHER" id="PTHR21525:SF9">
    <property type="entry name" value="CHANNEL_COLICIN DOMAIN-CONTAINING PROTEIN"/>
    <property type="match status" value="1"/>
</dbReference>
<evidence type="ECO:0000313" key="3">
    <source>
        <dbReference type="EMBL" id="QPL33178.1"/>
    </source>
</evidence>
<dbReference type="Proteomes" id="UP000594467">
    <property type="component" value="Chromosome"/>
</dbReference>
<evidence type="ECO:0000259" key="2">
    <source>
        <dbReference type="Pfam" id="PF10145"/>
    </source>
</evidence>
<feature type="region of interest" description="Disordered" evidence="1">
    <location>
        <begin position="634"/>
        <end position="671"/>
    </location>
</feature>
<protein>
    <submittedName>
        <fullName evidence="3">Phage tail tape measure protein</fullName>
    </submittedName>
</protein>
<dbReference type="PANTHER" id="PTHR21525">
    <property type="entry name" value="MOTILE SPERM PROTEIN"/>
    <property type="match status" value="1"/>
</dbReference>
<evidence type="ECO:0000256" key="1">
    <source>
        <dbReference type="SAM" id="MobiDB-lite"/>
    </source>
</evidence>
<gene>
    <name evidence="3" type="ORF">I5R27_08865</name>
</gene>
<dbReference type="Pfam" id="PF10145">
    <property type="entry name" value="PhageMin_Tail"/>
    <property type="match status" value="1"/>
</dbReference>
<dbReference type="InterPro" id="IPR010090">
    <property type="entry name" value="Phage_tape_meas"/>
</dbReference>
<feature type="domain" description="Phage tail tape measure protein" evidence="2">
    <location>
        <begin position="173"/>
        <end position="373"/>
    </location>
</feature>
<accession>A0A9Q6VRG4</accession>
<feature type="region of interest" description="Disordered" evidence="1">
    <location>
        <begin position="857"/>
        <end position="878"/>
    </location>
</feature>
<name>A0A9Q6VRG4_PSEFR</name>
<dbReference type="RefSeq" id="WP_196884278.1">
    <property type="nucleotide sequence ID" value="NZ_CP065202.1"/>
</dbReference>
<reference evidence="3 4" key="1">
    <citation type="submission" date="2020-11" db="EMBL/GenBank/DDBJ databases">
        <title>The Complete Genome of Pseudomonas fragi A13BB.</title>
        <authorList>
            <person name="Awolope O.K."/>
            <person name="O'Driscoll N.H."/>
            <person name="Di Salvo A."/>
            <person name="Lamb A.J."/>
        </authorList>
    </citation>
    <scope>NUCLEOTIDE SEQUENCE [LARGE SCALE GENOMIC DNA]</scope>
    <source>
        <strain evidence="3 4">A13BB</strain>
    </source>
</reference>
<proteinExistence type="predicted"/>
<dbReference type="NCBIfam" id="TIGR01760">
    <property type="entry name" value="tape_meas_TP901"/>
    <property type="match status" value="1"/>
</dbReference>
<dbReference type="AlphaFoldDB" id="A0A9Q6VRG4"/>
<organism evidence="3 4">
    <name type="scientific">Pseudomonas fragi</name>
    <dbReference type="NCBI Taxonomy" id="296"/>
    <lineage>
        <taxon>Bacteria</taxon>
        <taxon>Pseudomonadati</taxon>
        <taxon>Pseudomonadota</taxon>
        <taxon>Gammaproteobacteria</taxon>
        <taxon>Pseudomonadales</taxon>
        <taxon>Pseudomonadaceae</taxon>
        <taxon>Pseudomonas</taxon>
    </lineage>
</organism>
<feature type="compositionally biased region" description="Gly residues" evidence="1">
    <location>
        <begin position="638"/>
        <end position="648"/>
    </location>
</feature>